<dbReference type="GO" id="GO:0016787">
    <property type="term" value="F:hydrolase activity"/>
    <property type="evidence" value="ECO:0007669"/>
    <property type="project" value="UniProtKB-KW"/>
</dbReference>
<dbReference type="EMBL" id="CM001402">
    <property type="protein sequence ID" value="EHO39702.1"/>
    <property type="molecule type" value="Genomic_DNA"/>
</dbReference>
<dbReference type="GO" id="GO:0043571">
    <property type="term" value="P:maintenance of CRISPR repeat elements"/>
    <property type="evidence" value="ECO:0007669"/>
    <property type="project" value="UniProtKB-UniRule"/>
</dbReference>
<dbReference type="KEGG" id="caby:Cabys_2827"/>
<name>H1XX15_CALAY</name>
<gene>
    <name evidence="9" type="primary">cas2</name>
    <name evidence="11" type="ORF">Cabys_2827</name>
    <name evidence="12" type="ORF">Calab_0048</name>
</gene>
<dbReference type="GO" id="GO:0004521">
    <property type="term" value="F:RNA endonuclease activity"/>
    <property type="evidence" value="ECO:0007669"/>
    <property type="project" value="UniProtKB-UniRule"/>
</dbReference>
<evidence type="ECO:0000256" key="1">
    <source>
        <dbReference type="ARBA" id="ARBA00001946"/>
    </source>
</evidence>
<evidence type="ECO:0000256" key="6">
    <source>
        <dbReference type="ARBA" id="ARBA00022801"/>
    </source>
</evidence>
<dbReference type="EMBL" id="CP018099">
    <property type="protein sequence ID" value="APF19575.1"/>
    <property type="molecule type" value="Genomic_DNA"/>
</dbReference>
<keyword evidence="13" id="KW-1185">Reference proteome</keyword>
<dbReference type="EC" id="3.1.-.-" evidence="9"/>
<evidence type="ECO:0000256" key="7">
    <source>
        <dbReference type="ARBA" id="ARBA00022842"/>
    </source>
</evidence>
<sequence>MIYLVCYDIAERKRLQRVARFLEDQGLRVQKSFFQCDVDAQRMAHIRREVRKLIDEKEDAFFIYPLCDKCAQHPLSDGNGELLKLEPFEIL</sequence>
<evidence type="ECO:0000313" key="11">
    <source>
        <dbReference type="EMBL" id="APF19575.1"/>
    </source>
</evidence>
<dbReference type="InterPro" id="IPR019199">
    <property type="entry name" value="Virulence_VapD/CRISPR_Cas2"/>
</dbReference>
<evidence type="ECO:0000256" key="5">
    <source>
        <dbReference type="ARBA" id="ARBA00022759"/>
    </source>
</evidence>
<dbReference type="Gene3D" id="3.30.70.240">
    <property type="match status" value="1"/>
</dbReference>
<comment type="similarity">
    <text evidence="2 9 10">Belongs to the CRISPR-associated endoribonuclease Cas2 protein family.</text>
</comment>
<evidence type="ECO:0000256" key="4">
    <source>
        <dbReference type="ARBA" id="ARBA00022723"/>
    </source>
</evidence>
<keyword evidence="7 9" id="KW-0460">Magnesium</keyword>
<dbReference type="HOGENOM" id="CLU_161124_3_0_0"/>
<keyword evidence="4 9" id="KW-0479">Metal-binding</keyword>
<evidence type="ECO:0000313" key="13">
    <source>
        <dbReference type="Proteomes" id="UP000004671"/>
    </source>
</evidence>
<dbReference type="OrthoDB" id="9814693at2"/>
<protein>
    <recommendedName>
        <fullName evidence="9">CRISPR-associated endoribonuclease Cas2</fullName>
        <ecNumber evidence="9">3.1.-.-</ecNumber>
    </recommendedName>
</protein>
<dbReference type="PANTHER" id="PTHR34405">
    <property type="entry name" value="CRISPR-ASSOCIATED ENDORIBONUCLEASE CAS2"/>
    <property type="match status" value="1"/>
</dbReference>
<evidence type="ECO:0000256" key="8">
    <source>
        <dbReference type="ARBA" id="ARBA00023118"/>
    </source>
</evidence>
<dbReference type="GO" id="GO:0046872">
    <property type="term" value="F:metal ion binding"/>
    <property type="evidence" value="ECO:0007669"/>
    <property type="project" value="UniProtKB-UniRule"/>
</dbReference>
<evidence type="ECO:0000256" key="10">
    <source>
        <dbReference type="PIRNR" id="PIRNR032582"/>
    </source>
</evidence>
<dbReference type="eggNOG" id="COG1343">
    <property type="taxonomic scope" value="Bacteria"/>
</dbReference>
<dbReference type="SUPFAM" id="SSF143430">
    <property type="entry name" value="TTP0101/SSO1404-like"/>
    <property type="match status" value="1"/>
</dbReference>
<dbReference type="CDD" id="cd09725">
    <property type="entry name" value="Cas2_I_II_III"/>
    <property type="match status" value="1"/>
</dbReference>
<keyword evidence="3 9" id="KW-0540">Nuclease</keyword>
<dbReference type="InParanoid" id="H1XX15"/>
<evidence type="ECO:0000256" key="2">
    <source>
        <dbReference type="ARBA" id="ARBA00009959"/>
    </source>
</evidence>
<organism evidence="12 13">
    <name type="scientific">Caldithrix abyssi DSM 13497</name>
    <dbReference type="NCBI Taxonomy" id="880073"/>
    <lineage>
        <taxon>Bacteria</taxon>
        <taxon>Pseudomonadati</taxon>
        <taxon>Calditrichota</taxon>
        <taxon>Calditrichia</taxon>
        <taxon>Calditrichales</taxon>
        <taxon>Calditrichaceae</taxon>
        <taxon>Caldithrix</taxon>
    </lineage>
</organism>
<dbReference type="Proteomes" id="UP000004671">
    <property type="component" value="Chromosome"/>
</dbReference>
<dbReference type="PANTHER" id="PTHR34405:SF3">
    <property type="entry name" value="CRISPR-ASSOCIATED ENDORIBONUCLEASE CAS2 3"/>
    <property type="match status" value="1"/>
</dbReference>
<dbReference type="Proteomes" id="UP000183868">
    <property type="component" value="Chromosome"/>
</dbReference>
<keyword evidence="5 9" id="KW-0255">Endonuclease</keyword>
<comment type="function">
    <text evidence="9">CRISPR (clustered regularly interspaced short palindromic repeat), is an adaptive immune system that provides protection against mobile genetic elements (viruses, transposable elements and conjugative plasmids). CRISPR clusters contain sequences complementary to antecedent mobile elements and target invading nucleic acids. CRISPR clusters are transcribed and processed into CRISPR RNA (crRNA). Functions as a ssRNA-specific endoribonuclease. Involved in the integration of spacer DNA into the CRISPR cassette.</text>
</comment>
<evidence type="ECO:0000256" key="3">
    <source>
        <dbReference type="ARBA" id="ARBA00022722"/>
    </source>
</evidence>
<feature type="binding site" evidence="9">
    <location>
        <position position="8"/>
    </location>
    <ligand>
        <name>Mg(2+)</name>
        <dbReference type="ChEBI" id="CHEBI:18420"/>
        <note>catalytic</note>
    </ligand>
</feature>
<dbReference type="NCBIfam" id="TIGR01573">
    <property type="entry name" value="cas2"/>
    <property type="match status" value="1"/>
</dbReference>
<keyword evidence="8 9" id="KW-0051">Antiviral defense</keyword>
<evidence type="ECO:0000313" key="14">
    <source>
        <dbReference type="Proteomes" id="UP000183868"/>
    </source>
</evidence>
<dbReference type="PaxDb" id="880073-Calab_0048"/>
<dbReference type="STRING" id="880073.Cabys_2827"/>
<dbReference type="AlphaFoldDB" id="H1XX15"/>
<proteinExistence type="inferred from homology"/>
<dbReference type="PIRSF" id="PIRSF032582">
    <property type="entry name" value="Cas2"/>
    <property type="match status" value="1"/>
</dbReference>
<reference evidence="12 13" key="1">
    <citation type="submission" date="2011-09" db="EMBL/GenBank/DDBJ databases">
        <title>The permanent draft genome of Caldithrix abyssi DSM 13497.</title>
        <authorList>
            <consortium name="US DOE Joint Genome Institute (JGI-PGF)"/>
            <person name="Lucas S."/>
            <person name="Han J."/>
            <person name="Lapidus A."/>
            <person name="Bruce D."/>
            <person name="Goodwin L."/>
            <person name="Pitluck S."/>
            <person name="Peters L."/>
            <person name="Kyrpides N."/>
            <person name="Mavromatis K."/>
            <person name="Ivanova N."/>
            <person name="Mikhailova N."/>
            <person name="Chertkov O."/>
            <person name="Detter J.C."/>
            <person name="Tapia R."/>
            <person name="Han C."/>
            <person name="Land M."/>
            <person name="Hauser L."/>
            <person name="Markowitz V."/>
            <person name="Cheng J.-F."/>
            <person name="Hugenholtz P."/>
            <person name="Woyke T."/>
            <person name="Wu D."/>
            <person name="Spring S."/>
            <person name="Brambilla E."/>
            <person name="Klenk H.-P."/>
            <person name="Eisen J.A."/>
        </authorList>
    </citation>
    <scope>NUCLEOTIDE SEQUENCE [LARGE SCALE GENOMIC DNA]</scope>
    <source>
        <strain evidence="12 13">DSM 13497</strain>
    </source>
</reference>
<comment type="subunit">
    <text evidence="9">Homodimer, forms a heterotetramer with a Cas1 homodimer.</text>
</comment>
<evidence type="ECO:0000313" key="12">
    <source>
        <dbReference type="EMBL" id="EHO39702.1"/>
    </source>
</evidence>
<dbReference type="RefSeq" id="WP_006926564.1">
    <property type="nucleotide sequence ID" value="NZ_CM001402.1"/>
</dbReference>
<dbReference type="InterPro" id="IPR021127">
    <property type="entry name" value="CRISPR_associated_Cas2"/>
</dbReference>
<keyword evidence="6 9" id="KW-0378">Hydrolase</keyword>
<comment type="cofactor">
    <cofactor evidence="1 9">
        <name>Mg(2+)</name>
        <dbReference type="ChEBI" id="CHEBI:18420"/>
    </cofactor>
</comment>
<accession>H1XX15</accession>
<evidence type="ECO:0000256" key="9">
    <source>
        <dbReference type="HAMAP-Rule" id="MF_01471"/>
    </source>
</evidence>
<dbReference type="GO" id="GO:0051607">
    <property type="term" value="P:defense response to virus"/>
    <property type="evidence" value="ECO:0007669"/>
    <property type="project" value="UniProtKB-UniRule"/>
</dbReference>
<reference evidence="11 14" key="2">
    <citation type="submission" date="2016-11" db="EMBL/GenBank/DDBJ databases">
        <title>Genomic analysis of Caldithrix abyssi and proposal of a novel bacterial phylum Caldithrichaeota.</title>
        <authorList>
            <person name="Kublanov I."/>
            <person name="Sigalova O."/>
            <person name="Gavrilov S."/>
            <person name="Lebedinsky A."/>
            <person name="Ivanova N."/>
            <person name="Daum C."/>
            <person name="Reddy T."/>
            <person name="Klenk H.P."/>
            <person name="Goker M."/>
            <person name="Reva O."/>
            <person name="Miroshnichenko M."/>
            <person name="Kyprides N."/>
            <person name="Woyke T."/>
            <person name="Gelfand M."/>
        </authorList>
    </citation>
    <scope>NUCLEOTIDE SEQUENCE [LARGE SCALE GENOMIC DNA]</scope>
    <source>
        <strain evidence="11 14">LF13</strain>
    </source>
</reference>
<dbReference type="HAMAP" id="MF_01471">
    <property type="entry name" value="Cas2"/>
    <property type="match status" value="1"/>
</dbReference>
<dbReference type="Pfam" id="PF09827">
    <property type="entry name" value="CRISPR_Cas2"/>
    <property type="match status" value="1"/>
</dbReference>